<evidence type="ECO:0000256" key="13">
    <source>
        <dbReference type="SAM" id="MobiDB-lite"/>
    </source>
</evidence>
<comment type="similarity">
    <text evidence="2">Belongs to the G-protein coupled receptor 2 family. Adhesion G-protein coupled receptor (ADGR) subfamily.</text>
</comment>
<evidence type="ECO:0000256" key="10">
    <source>
        <dbReference type="ARBA" id="ARBA00023136"/>
    </source>
</evidence>
<feature type="domain" description="G-protein coupled receptors family 2 profile 2" evidence="16">
    <location>
        <begin position="305"/>
        <end position="543"/>
    </location>
</feature>
<evidence type="ECO:0000256" key="4">
    <source>
        <dbReference type="ARBA" id="ARBA00022536"/>
    </source>
</evidence>
<dbReference type="Gene3D" id="1.20.1070.10">
    <property type="entry name" value="Rhodopsin 7-helix transmembrane proteins"/>
    <property type="match status" value="1"/>
</dbReference>
<dbReference type="AlphaFoldDB" id="A0A913ZG87"/>
<evidence type="ECO:0000256" key="7">
    <source>
        <dbReference type="ARBA" id="ARBA00022737"/>
    </source>
</evidence>
<organism evidence="17 18">
    <name type="scientific">Patiria miniata</name>
    <name type="common">Bat star</name>
    <name type="synonym">Asterina miniata</name>
    <dbReference type="NCBI Taxonomy" id="46514"/>
    <lineage>
        <taxon>Eukaryota</taxon>
        <taxon>Metazoa</taxon>
        <taxon>Echinodermata</taxon>
        <taxon>Eleutherozoa</taxon>
        <taxon>Asterozoa</taxon>
        <taxon>Asteroidea</taxon>
        <taxon>Valvatacea</taxon>
        <taxon>Valvatida</taxon>
        <taxon>Asterinidae</taxon>
        <taxon>Patiria</taxon>
    </lineage>
</organism>
<accession>A0A913ZG87</accession>
<keyword evidence="12" id="KW-0325">Glycoprotein</keyword>
<keyword evidence="5 14" id="KW-0812">Transmembrane</keyword>
<evidence type="ECO:0000256" key="1">
    <source>
        <dbReference type="ARBA" id="ARBA00004651"/>
    </source>
</evidence>
<evidence type="ECO:0000256" key="9">
    <source>
        <dbReference type="ARBA" id="ARBA00022989"/>
    </source>
</evidence>
<feature type="compositionally biased region" description="Polar residues" evidence="13">
    <location>
        <begin position="562"/>
        <end position="572"/>
    </location>
</feature>
<dbReference type="PANTHER" id="PTHR12011:SF471">
    <property type="entry name" value="G-PROTEIN COUPLED RECEPTORS FAMILY 2 PROFILE 2 DOMAIN-CONTAINING PROTEIN"/>
    <property type="match status" value="1"/>
</dbReference>
<dbReference type="Pfam" id="PF01825">
    <property type="entry name" value="GPS"/>
    <property type="match status" value="1"/>
</dbReference>
<dbReference type="FunFam" id="1.20.1070.10:FF:000054">
    <property type="entry name" value="Adhesion G protein-coupled receptor E3"/>
    <property type="match status" value="1"/>
</dbReference>
<evidence type="ECO:0000256" key="12">
    <source>
        <dbReference type="ARBA" id="ARBA00023180"/>
    </source>
</evidence>
<dbReference type="OMA" id="ETIFFAY"/>
<evidence type="ECO:0000313" key="18">
    <source>
        <dbReference type="Proteomes" id="UP000887568"/>
    </source>
</evidence>
<keyword evidence="3" id="KW-1003">Cell membrane</keyword>
<keyword evidence="18" id="KW-1185">Reference proteome</keyword>
<evidence type="ECO:0000313" key="17">
    <source>
        <dbReference type="EnsemblMetazoa" id="XP_038050444.1"/>
    </source>
</evidence>
<dbReference type="InterPro" id="IPR046338">
    <property type="entry name" value="GAIN_dom_sf"/>
</dbReference>
<dbReference type="GeneID" id="119723716"/>
<evidence type="ECO:0000256" key="6">
    <source>
        <dbReference type="ARBA" id="ARBA00022729"/>
    </source>
</evidence>
<dbReference type="SMART" id="SM00303">
    <property type="entry name" value="GPS"/>
    <property type="match status" value="1"/>
</dbReference>
<dbReference type="InterPro" id="IPR017981">
    <property type="entry name" value="GPCR_2-like_7TM"/>
</dbReference>
<feature type="transmembrane region" description="Helical" evidence="14">
    <location>
        <begin position="520"/>
        <end position="542"/>
    </location>
</feature>
<evidence type="ECO:0000256" key="5">
    <source>
        <dbReference type="ARBA" id="ARBA00022692"/>
    </source>
</evidence>
<feature type="region of interest" description="Disordered" evidence="13">
    <location>
        <begin position="555"/>
        <end position="683"/>
    </location>
</feature>
<keyword evidence="11" id="KW-1015">Disulfide bond</keyword>
<dbReference type="InterPro" id="IPR017983">
    <property type="entry name" value="GPCR_2_secretin-like_CS"/>
</dbReference>
<feature type="transmembrane region" description="Helical" evidence="14">
    <location>
        <begin position="494"/>
        <end position="514"/>
    </location>
</feature>
<dbReference type="Gene3D" id="2.60.220.50">
    <property type="match status" value="1"/>
</dbReference>
<dbReference type="InterPro" id="IPR057244">
    <property type="entry name" value="GAIN_B"/>
</dbReference>
<dbReference type="Pfam" id="PF00002">
    <property type="entry name" value="7tm_2"/>
    <property type="match status" value="1"/>
</dbReference>
<dbReference type="GO" id="GO:0007189">
    <property type="term" value="P:adenylate cyclase-activating G protein-coupled receptor signaling pathway"/>
    <property type="evidence" value="ECO:0007669"/>
    <property type="project" value="TreeGrafter"/>
</dbReference>
<keyword evidence="4" id="KW-0245">EGF-like domain</keyword>
<sequence>MATRVEDVYTAIESLEGALTPQTAKLALDAVSSAKSTHLTDREVAVVTKTLGAVSEAAGKDKDSAKEFLNVCGDLLSANYTDALSSSGTATNSSTSASTSVISNLLSAVDNFAASVTENLLDENTTEVLIANDNLVLQCWSDFSGKIKGNKVELTPESSKNVFSLPASSFQGKEIKATAVVFKTLHNAITTEVEGQSSSGNATLGSEVVSLTVTQEDGSPLPFSEDNPVVLSFQLEQSKTSDQEAKCCFWKFQNSSEGGLWSTDGCVVNESSSNATTCHCSHLTNFAVLLQLKETVIPAAHSTALEVLTYIGTILSITSLLLSIGLFCFLRLLKSQRVIIHVNLAVSLAAAQLLYLTGIDATSNQGWCKAIAVLLHYLFTTSFAWMFMEGVHLYMKSVAVFGKGLKTWMHMAIGWGSPLLIVGVALAARFDGYGTETRCWLSLDSGLIYAFVTPVVVVVVLNTLILVMVIRVFMGLKANVDKTEKEKIRAGIRAVLLLQPLLGFTWVFGLFSAFDDTLFFTYLFVIFNSSQGVFIFLLHCVGDYEVRKAFKRYRGRRPAPSPSTDCSAVNHSRLTRKQTEQSMTARAPSTPGSGNKRAPSTPGSGKEAHALSTERKERHLTSQDLNNIRLKRREPSTVSITSKSAWAKDNAENKAATTGSKSKNYEIDNGTSCQGMPEVKTDL</sequence>
<keyword evidence="6" id="KW-0732">Signal</keyword>
<evidence type="ECO:0000256" key="8">
    <source>
        <dbReference type="ARBA" id="ARBA00022837"/>
    </source>
</evidence>
<dbReference type="RefSeq" id="XP_038050444.1">
    <property type="nucleotide sequence ID" value="XM_038194516.1"/>
</dbReference>
<dbReference type="EnsemblMetazoa" id="XM_038194516.1">
    <property type="protein sequence ID" value="XP_038050444.1"/>
    <property type="gene ID" value="LOC119723716"/>
</dbReference>
<proteinExistence type="inferred from homology"/>
<dbReference type="GO" id="GO:0005886">
    <property type="term" value="C:plasma membrane"/>
    <property type="evidence" value="ECO:0007669"/>
    <property type="project" value="UniProtKB-SubCell"/>
</dbReference>
<protein>
    <submittedName>
        <fullName evidence="17">Uncharacterized protein</fullName>
    </submittedName>
</protein>
<reference evidence="17" key="1">
    <citation type="submission" date="2022-11" db="UniProtKB">
        <authorList>
            <consortium name="EnsemblMetazoa"/>
        </authorList>
    </citation>
    <scope>IDENTIFICATION</scope>
</reference>
<feature type="compositionally biased region" description="Basic and acidic residues" evidence="13">
    <location>
        <begin position="606"/>
        <end position="621"/>
    </location>
</feature>
<evidence type="ECO:0000256" key="3">
    <source>
        <dbReference type="ARBA" id="ARBA00022475"/>
    </source>
</evidence>
<dbReference type="PROSITE" id="PS00650">
    <property type="entry name" value="G_PROTEIN_RECEP_F2_2"/>
    <property type="match status" value="1"/>
</dbReference>
<keyword evidence="7" id="KW-0677">Repeat</keyword>
<feature type="transmembrane region" description="Helical" evidence="14">
    <location>
        <begin position="408"/>
        <end position="428"/>
    </location>
</feature>
<evidence type="ECO:0000256" key="2">
    <source>
        <dbReference type="ARBA" id="ARBA00007343"/>
    </source>
</evidence>
<name>A0A913ZG87_PATMI</name>
<evidence type="ECO:0000256" key="11">
    <source>
        <dbReference type="ARBA" id="ARBA00023157"/>
    </source>
</evidence>
<dbReference type="PROSITE" id="PS50221">
    <property type="entry name" value="GAIN_B"/>
    <property type="match status" value="1"/>
</dbReference>
<dbReference type="Proteomes" id="UP000887568">
    <property type="component" value="Unplaced"/>
</dbReference>
<keyword evidence="10 14" id="KW-0472">Membrane</keyword>
<dbReference type="PROSITE" id="PS50261">
    <property type="entry name" value="G_PROTEIN_RECEP_F2_4"/>
    <property type="match status" value="1"/>
</dbReference>
<dbReference type="GO" id="GO:0007166">
    <property type="term" value="P:cell surface receptor signaling pathway"/>
    <property type="evidence" value="ECO:0007669"/>
    <property type="project" value="InterPro"/>
</dbReference>
<dbReference type="GO" id="GO:0004930">
    <property type="term" value="F:G protein-coupled receptor activity"/>
    <property type="evidence" value="ECO:0007669"/>
    <property type="project" value="InterPro"/>
</dbReference>
<feature type="transmembrane region" description="Helical" evidence="14">
    <location>
        <begin position="307"/>
        <end position="333"/>
    </location>
</feature>
<dbReference type="InterPro" id="IPR000203">
    <property type="entry name" value="GPS"/>
</dbReference>
<feature type="transmembrane region" description="Helical" evidence="14">
    <location>
        <begin position="340"/>
        <end position="358"/>
    </location>
</feature>
<evidence type="ECO:0000259" key="16">
    <source>
        <dbReference type="PROSITE" id="PS50261"/>
    </source>
</evidence>
<evidence type="ECO:0000259" key="15">
    <source>
        <dbReference type="PROSITE" id="PS50221"/>
    </source>
</evidence>
<feature type="domain" description="GAIN-B" evidence="15">
    <location>
        <begin position="125"/>
        <end position="296"/>
    </location>
</feature>
<keyword evidence="9 14" id="KW-1133">Transmembrane helix</keyword>
<dbReference type="PANTHER" id="PTHR12011">
    <property type="entry name" value="ADHESION G-PROTEIN COUPLED RECEPTOR"/>
    <property type="match status" value="1"/>
</dbReference>
<dbReference type="OrthoDB" id="347083at2759"/>
<evidence type="ECO:0000256" key="14">
    <source>
        <dbReference type="SAM" id="Phobius"/>
    </source>
</evidence>
<dbReference type="SUPFAM" id="SSF81321">
    <property type="entry name" value="Family A G protein-coupled receptor-like"/>
    <property type="match status" value="1"/>
</dbReference>
<keyword evidence="8" id="KW-0106">Calcium</keyword>
<dbReference type="InterPro" id="IPR000832">
    <property type="entry name" value="GPCR_2_secretin-like"/>
</dbReference>
<comment type="subcellular location">
    <subcellularLocation>
        <location evidence="1">Cell membrane</location>
        <topology evidence="1">Multi-pass membrane protein</topology>
    </subcellularLocation>
</comment>
<feature type="transmembrane region" description="Helical" evidence="14">
    <location>
        <begin position="370"/>
        <end position="388"/>
    </location>
</feature>
<feature type="transmembrane region" description="Helical" evidence="14">
    <location>
        <begin position="448"/>
        <end position="473"/>
    </location>
</feature>
<dbReference type="PRINTS" id="PR00249">
    <property type="entry name" value="GPCRSECRETIN"/>
</dbReference>